<dbReference type="Pfam" id="PF00743">
    <property type="entry name" value="FMO-like"/>
    <property type="match status" value="2"/>
</dbReference>
<proteinExistence type="inferred from homology"/>
<evidence type="ECO:0000256" key="3">
    <source>
        <dbReference type="ARBA" id="ARBA00022630"/>
    </source>
</evidence>
<dbReference type="FunCoup" id="A0A448YPW5">
    <property type="interactions" value="654"/>
</dbReference>
<dbReference type="Gene3D" id="3.50.50.60">
    <property type="entry name" value="FAD/NAD(P)-binding domain"/>
    <property type="match status" value="2"/>
</dbReference>
<keyword evidence="6" id="KW-0560">Oxidoreductase</keyword>
<dbReference type="InterPro" id="IPR000960">
    <property type="entry name" value="Flavin_mOase"/>
</dbReference>
<dbReference type="InterPro" id="IPR020946">
    <property type="entry name" value="Flavin_mOase-like"/>
</dbReference>
<dbReference type="Pfam" id="PF13450">
    <property type="entry name" value="NAD_binding_8"/>
    <property type="match status" value="1"/>
</dbReference>
<dbReference type="InterPro" id="IPR050346">
    <property type="entry name" value="FMO-like"/>
</dbReference>
<evidence type="ECO:0000313" key="8">
    <source>
        <dbReference type="EMBL" id="VEU22916.1"/>
    </source>
</evidence>
<dbReference type="InParanoid" id="A0A448YPW5"/>
<accession>A0A448YPW5</accession>
<sequence length="460" mass="51693">MSIAIIGGGPGGLAVAKALTLEPNSEKLFPTIDVYERHPRAGGLWVYTGDKSHVSPVVPSPSNAESDEIFANTQKRYISPIYDQMETNITKHLMKYKGFPFPEEFETFPTRTQIGQYVDSYAQALPDLVKFHFSTDVTGLLKKDGKWELTYDDLTKANGEPITKTYDNVVLAQGHFEAAYIPDVKGLKEWWTKDPKSITHAKYYNNGEPFRGKNVLVVGNSASGIDIATQLITTAKSVTMSSASESPFKEVIISHVTQVGKIAEYDYATKSAVTEDGTVVKDIDNVIFCTGYLYKIPFLNSYDTGDKALVSDGSQLRYLFEQIFYIEDPTLALVLVPQSVIPFPFAECQAQYIARVFSGRLKLPSKEKMTEEYEEELERKGAGKAFHTMKNFTDPDYCNHIFDLIKGTENEGFVAEYWSDERKEERKNAVALKGERLKLIVKHADELKKEGKPFTLLRNN</sequence>
<comment type="similarity">
    <text evidence="2">Belongs to the FMO family.</text>
</comment>
<keyword evidence="5" id="KW-0521">NADP</keyword>
<dbReference type="Proteomes" id="UP000290900">
    <property type="component" value="Unassembled WGS sequence"/>
</dbReference>
<dbReference type="InterPro" id="IPR036188">
    <property type="entry name" value="FAD/NAD-bd_sf"/>
</dbReference>
<evidence type="ECO:0000313" key="9">
    <source>
        <dbReference type="Proteomes" id="UP000290900"/>
    </source>
</evidence>
<dbReference type="AlphaFoldDB" id="A0A448YPW5"/>
<dbReference type="PANTHER" id="PTHR23023">
    <property type="entry name" value="DIMETHYLANILINE MONOOXYGENASE"/>
    <property type="match status" value="1"/>
</dbReference>
<keyword evidence="4" id="KW-0274">FAD</keyword>
<evidence type="ECO:0000256" key="5">
    <source>
        <dbReference type="ARBA" id="ARBA00022857"/>
    </source>
</evidence>
<evidence type="ECO:0000256" key="7">
    <source>
        <dbReference type="ARBA" id="ARBA00023033"/>
    </source>
</evidence>
<dbReference type="GO" id="GO:0004499">
    <property type="term" value="F:N,N-dimethylaniline monooxygenase activity"/>
    <property type="evidence" value="ECO:0007669"/>
    <property type="project" value="InterPro"/>
</dbReference>
<dbReference type="OrthoDB" id="66881at2759"/>
<keyword evidence="9" id="KW-1185">Reference proteome</keyword>
<dbReference type="GO" id="GO:0050660">
    <property type="term" value="F:flavin adenine dinucleotide binding"/>
    <property type="evidence" value="ECO:0007669"/>
    <property type="project" value="InterPro"/>
</dbReference>
<evidence type="ECO:0000256" key="1">
    <source>
        <dbReference type="ARBA" id="ARBA00001974"/>
    </source>
</evidence>
<comment type="cofactor">
    <cofactor evidence="1">
        <name>FAD</name>
        <dbReference type="ChEBI" id="CHEBI:57692"/>
    </cofactor>
</comment>
<gene>
    <name evidence="8" type="ORF">BRENAR_LOCUS3647</name>
</gene>
<dbReference type="SUPFAM" id="SSF51905">
    <property type="entry name" value="FAD/NAD(P)-binding domain"/>
    <property type="match status" value="2"/>
</dbReference>
<organism evidence="8 9">
    <name type="scientific">Brettanomyces naardenensis</name>
    <name type="common">Yeast</name>
    <dbReference type="NCBI Taxonomy" id="13370"/>
    <lineage>
        <taxon>Eukaryota</taxon>
        <taxon>Fungi</taxon>
        <taxon>Dikarya</taxon>
        <taxon>Ascomycota</taxon>
        <taxon>Saccharomycotina</taxon>
        <taxon>Pichiomycetes</taxon>
        <taxon>Pichiales</taxon>
        <taxon>Pichiaceae</taxon>
        <taxon>Brettanomyces</taxon>
    </lineage>
</organism>
<dbReference type="FunFam" id="3.50.50.60:FF:000138">
    <property type="entry name" value="Flavin-containing monooxygenase"/>
    <property type="match status" value="1"/>
</dbReference>
<dbReference type="PIRSF" id="PIRSF000332">
    <property type="entry name" value="FMO"/>
    <property type="match status" value="1"/>
</dbReference>
<dbReference type="STRING" id="13370.A0A448YPW5"/>
<dbReference type="EMBL" id="CAACVR010000034">
    <property type="protein sequence ID" value="VEU22916.1"/>
    <property type="molecule type" value="Genomic_DNA"/>
</dbReference>
<keyword evidence="7" id="KW-0503">Monooxygenase</keyword>
<name>A0A448YPW5_BRENA</name>
<evidence type="ECO:0000256" key="6">
    <source>
        <dbReference type="ARBA" id="ARBA00023002"/>
    </source>
</evidence>
<reference evidence="8 9" key="1">
    <citation type="submission" date="2018-12" db="EMBL/GenBank/DDBJ databases">
        <authorList>
            <person name="Tiukova I."/>
            <person name="Dainat J."/>
        </authorList>
    </citation>
    <scope>NUCLEOTIDE SEQUENCE [LARGE SCALE GENOMIC DNA]</scope>
</reference>
<dbReference type="GO" id="GO:0050661">
    <property type="term" value="F:NADP binding"/>
    <property type="evidence" value="ECO:0007669"/>
    <property type="project" value="InterPro"/>
</dbReference>
<keyword evidence="3" id="KW-0285">Flavoprotein</keyword>
<evidence type="ECO:0000256" key="4">
    <source>
        <dbReference type="ARBA" id="ARBA00022827"/>
    </source>
</evidence>
<evidence type="ECO:0000256" key="2">
    <source>
        <dbReference type="ARBA" id="ARBA00009183"/>
    </source>
</evidence>
<protein>
    <submittedName>
        <fullName evidence="8">DEKNAAC104234</fullName>
    </submittedName>
</protein>